<accession>A0A2T7NYD3</accession>
<feature type="region of interest" description="Disordered" evidence="10">
    <location>
        <begin position="1641"/>
        <end position="1825"/>
    </location>
</feature>
<dbReference type="Pfam" id="PF25059">
    <property type="entry name" value="FN3_DSCAM-DSCAML_C"/>
    <property type="match status" value="1"/>
</dbReference>
<comment type="subcellular location">
    <subcellularLocation>
        <location evidence="1">Membrane</location>
        <topology evidence="1">Single-pass type I membrane protein</topology>
    </subcellularLocation>
</comment>
<evidence type="ECO:0000313" key="15">
    <source>
        <dbReference type="Proteomes" id="UP000245119"/>
    </source>
</evidence>
<evidence type="ECO:0000256" key="4">
    <source>
        <dbReference type="ARBA" id="ARBA00022737"/>
    </source>
</evidence>
<protein>
    <recommendedName>
        <fullName evidence="16">Down syndrome cell adhesion molecule-like protein Dscam2</fullName>
    </recommendedName>
</protein>
<feature type="compositionally biased region" description="Basic and acidic residues" evidence="10">
    <location>
        <begin position="1678"/>
        <end position="1690"/>
    </location>
</feature>
<keyword evidence="9" id="KW-0393">Immunoglobulin domain</keyword>
<feature type="domain" description="Ig-like" evidence="12">
    <location>
        <begin position="486"/>
        <end position="576"/>
    </location>
</feature>
<keyword evidence="4" id="KW-0677">Repeat</keyword>
<feature type="compositionally biased region" description="Basic residues" evidence="10">
    <location>
        <begin position="1774"/>
        <end position="1791"/>
    </location>
</feature>
<evidence type="ECO:0000256" key="3">
    <source>
        <dbReference type="ARBA" id="ARBA00022729"/>
    </source>
</evidence>
<feature type="domain" description="Fibronectin type-III" evidence="13">
    <location>
        <begin position="882"/>
        <end position="984"/>
    </location>
</feature>
<dbReference type="FunFam" id="2.60.40.10:FF:000093">
    <property type="entry name" value="Down syndrome cell adhesion molecule, isoform B"/>
    <property type="match status" value="1"/>
</dbReference>
<evidence type="ECO:0000259" key="13">
    <source>
        <dbReference type="PROSITE" id="PS50853"/>
    </source>
</evidence>
<feature type="region of interest" description="Disordered" evidence="10">
    <location>
        <begin position="1568"/>
        <end position="1624"/>
    </location>
</feature>
<dbReference type="PROSITE" id="PS50853">
    <property type="entry name" value="FN3"/>
    <property type="match status" value="5"/>
</dbReference>
<dbReference type="GO" id="GO:0098609">
    <property type="term" value="P:cell-cell adhesion"/>
    <property type="evidence" value="ECO:0007669"/>
    <property type="project" value="TreeGrafter"/>
</dbReference>
<dbReference type="Pfam" id="PF13927">
    <property type="entry name" value="Ig_3"/>
    <property type="match status" value="3"/>
</dbReference>
<evidence type="ECO:0000313" key="14">
    <source>
        <dbReference type="EMBL" id="PVD26143.1"/>
    </source>
</evidence>
<keyword evidence="7 11" id="KW-0472">Membrane</keyword>
<dbReference type="InterPro" id="IPR013098">
    <property type="entry name" value="Ig_I-set"/>
</dbReference>
<keyword evidence="15" id="KW-1185">Reference proteome</keyword>
<dbReference type="FunFam" id="2.60.40.10:FF:000104">
    <property type="entry name" value="Down syndrome cell adhesion molecule b"/>
    <property type="match status" value="1"/>
</dbReference>
<feature type="domain" description="Fibronectin type-III" evidence="13">
    <location>
        <begin position="1089"/>
        <end position="1185"/>
    </location>
</feature>
<keyword evidence="5" id="KW-0130">Cell adhesion</keyword>
<feature type="compositionally biased region" description="Polar residues" evidence="10">
    <location>
        <begin position="1702"/>
        <end position="1715"/>
    </location>
</feature>
<feature type="domain" description="Fibronectin type-III" evidence="13">
    <location>
        <begin position="989"/>
        <end position="1085"/>
    </location>
</feature>
<keyword evidence="2 11" id="KW-0812">Transmembrane</keyword>
<feature type="compositionally biased region" description="Low complexity" evidence="10">
    <location>
        <begin position="1804"/>
        <end position="1815"/>
    </location>
</feature>
<feature type="domain" description="Ig-like" evidence="12">
    <location>
        <begin position="681"/>
        <end position="777"/>
    </location>
</feature>
<dbReference type="FunFam" id="2.60.40.10:FF:000333">
    <property type="entry name" value="Down syndrome cell adhesion molecule"/>
    <property type="match status" value="1"/>
</dbReference>
<feature type="domain" description="Ig-like" evidence="12">
    <location>
        <begin position="337"/>
        <end position="482"/>
    </location>
</feature>
<dbReference type="Pfam" id="PF00041">
    <property type="entry name" value="fn3"/>
    <property type="match status" value="5"/>
</dbReference>
<keyword evidence="6 11" id="KW-1133">Transmembrane helix</keyword>
<reference evidence="14 15" key="1">
    <citation type="submission" date="2018-04" db="EMBL/GenBank/DDBJ databases">
        <title>The genome of golden apple snail Pomacea canaliculata provides insight into stress tolerance and invasive adaptation.</title>
        <authorList>
            <person name="Liu C."/>
            <person name="Liu B."/>
            <person name="Ren Y."/>
            <person name="Zhang Y."/>
            <person name="Wang H."/>
            <person name="Li S."/>
            <person name="Jiang F."/>
            <person name="Yin L."/>
            <person name="Zhang G."/>
            <person name="Qian W."/>
            <person name="Fan W."/>
        </authorList>
    </citation>
    <scope>NUCLEOTIDE SEQUENCE [LARGE SCALE GENOMIC DNA]</scope>
    <source>
        <strain evidence="14">SZHN2017</strain>
        <tissue evidence="14">Muscle</tissue>
    </source>
</reference>
<evidence type="ECO:0000256" key="11">
    <source>
        <dbReference type="SAM" id="Phobius"/>
    </source>
</evidence>
<feature type="domain" description="Ig-like" evidence="12">
    <location>
        <begin position="1187"/>
        <end position="1259"/>
    </location>
</feature>
<dbReference type="Gene3D" id="2.60.40.10">
    <property type="entry name" value="Immunoglobulins"/>
    <property type="match status" value="14"/>
</dbReference>
<gene>
    <name evidence="14" type="ORF">C0Q70_13812</name>
</gene>
<evidence type="ECO:0000256" key="8">
    <source>
        <dbReference type="ARBA" id="ARBA00023157"/>
    </source>
</evidence>
<dbReference type="InterPro" id="IPR036179">
    <property type="entry name" value="Ig-like_dom_sf"/>
</dbReference>
<evidence type="ECO:0000256" key="9">
    <source>
        <dbReference type="ARBA" id="ARBA00023319"/>
    </source>
</evidence>
<feature type="compositionally biased region" description="Low complexity" evidence="10">
    <location>
        <begin position="1653"/>
        <end position="1677"/>
    </location>
</feature>
<dbReference type="InterPro" id="IPR007110">
    <property type="entry name" value="Ig-like_dom"/>
</dbReference>
<feature type="domain" description="Ig-like" evidence="12">
    <location>
        <begin position="277"/>
        <end position="331"/>
    </location>
</feature>
<evidence type="ECO:0000256" key="1">
    <source>
        <dbReference type="ARBA" id="ARBA00004479"/>
    </source>
</evidence>
<dbReference type="FunFam" id="2.60.40.10:FF:000017">
    <property type="entry name" value="Down syndrome cell adhesion molecule b"/>
    <property type="match status" value="1"/>
</dbReference>
<evidence type="ECO:0000256" key="2">
    <source>
        <dbReference type="ARBA" id="ARBA00022692"/>
    </source>
</evidence>
<dbReference type="SMART" id="SM00408">
    <property type="entry name" value="IGc2"/>
    <property type="match status" value="7"/>
</dbReference>
<keyword evidence="8" id="KW-1015">Disulfide bond</keyword>
<feature type="transmembrane region" description="Helical" evidence="11">
    <location>
        <begin position="1420"/>
        <end position="1442"/>
    </location>
</feature>
<dbReference type="PANTHER" id="PTHR44170:SF6">
    <property type="entry name" value="CONTACTIN"/>
    <property type="match status" value="1"/>
</dbReference>
<dbReference type="InterPro" id="IPR013783">
    <property type="entry name" value="Ig-like_fold"/>
</dbReference>
<dbReference type="SMART" id="SM00060">
    <property type="entry name" value="FN3"/>
    <property type="match status" value="5"/>
</dbReference>
<dbReference type="InterPro" id="IPR003598">
    <property type="entry name" value="Ig_sub2"/>
</dbReference>
<evidence type="ECO:0000256" key="5">
    <source>
        <dbReference type="ARBA" id="ARBA00022889"/>
    </source>
</evidence>
<dbReference type="InterPro" id="IPR056754">
    <property type="entry name" value="DSCAM/DSCAML_C"/>
</dbReference>
<sequence length="1939" mass="214166">MFLQHRNQFPYKAQGPLFISHPPDTVEFANTRGASIPCTAFGRPAPVLEWVDEYGKAVVGVEELLQILPNNTLYFPPFQAGQFQPRVHQRTYRCTASNSAGKIISRNVTVRAVLVDQYRNYDVQLNDKWVIRGNTAVMRCLIFPTYVTAHVEVTGWTQSTKKIYPDPPAGGERPSIRETIPTLRVNEGESLELPCVSSQAYPVPNYIWTRDGIPVAVDNYHYRQLGGNLVIINSTVNDSGSYVCTATNTYGMDIATTVLTVYYTQMNEHRSHPINKMSWYKNGERLLNDSRLIIQSDSVLVVHDVRRQDQGMYQCFIGNQQETVQGAAQLSLGAAKPMIVEGFHELFVQRGQQVTLRCRFSGNPTPTVTWQLDGTSLPNDQRIATNSFTTGDGDVISYVNISRVDVPYGGEYWCFAVNNVGRAEHSARLNVYGGRVLPVNHLQRVVKGALIIETVQNEDTGQYTCTASNRDAQVVNRSVFVNVVEPPVIDPFSFQQRKQGDRIMLTCVISSGDLPITITWEKDGKPIPHDLGVMIQKHGDYSSMLSIADASPKHDGNYTCHANNAAASASYTAPLHVDVPPRWVVEPEDSFVVLHQTVQLDCQTAGTPDPEIVWRKAEDATSGNYQPVVLEGNSDHMVKLANGTLRIIKARESDHGYYLCHASNGIGIGISKVVFLRVHIPARFNEPRRNYTVLRAHNITMECQAVGDKPLSVSWSFNGQPVSTAHTRAKVVTQNTPRGALSQLTLSPALRNDTGFYTCNAKNKFGHGTLVSNLVVHEPPEAPSGLQVINVTSRTVTLKWEKPFDGNSPLLTYTVQYKNKSDVWQGVLANVTVPAHDPEATLTYLLSAFTYHIRVMANNSIGYSPTSEVVIATTLEEAPSGPPHDVTVKAIGSQALQVTWQAPGLGIRNGHILGYYIGYRETQSPAQFLYITKTTEPLEEDGVVLMHTIHNLKKFTEYTVHVKAYNSKGISPPSEDTTVFTLEDVPSQPPKNVQATPLSSRSIRVAWSPPPLYTLHGILQGYKVLYKPVRLDEDESDANFVTSSRLEVILYSLERYTNYSIQVLAYTRKGEGVRSDPIYVTTQQDVPEVPAAIKALAVNISSILVAWQPPVSPNGILTHYTVYYRNATSPGSEEQSRVVGAGVLHVLLVELTENVEHAFRVTASTVMGEVAARIASFPAVLTVPWHQPVLLPCLAVGQPKPVIQWTLRGQPIKTDNRFHVQDNGTLMIDGVIGVDAANYTCTASNDIGDNHISYMLRVQAPPHAPRLHLVLTTTSTIQVNWLSGSNGGSPIQGFVLSYKKEHNGWRSVRLGPTNRTYIAAGLMCGTQYRFTLHAFNRLGDSPDSAVVEAKTNGSGTCCSTFTVQDLHPATWYVMVVTAHSDAGSTDSELKFATLTYTGSTIEPIYVMHKQQVEFYQKVQVMLPLCGTIVVIMVGVVAIFLFCRRRKERLRYKETSSNLRRDITAETSLMNDLDKRMNTDLDSSSSTLPDHITKRNVNFLISMPSDDNLHANAHVFGEGTKTSGDNGSLGRCVGDDSNINPYATFNEVKQVDHAPEVRSVAPPQDFMEQLKSSEEEDDIAQQKAAAQREEKSRRYKKHPPPLPAPRKSTKGDGYHPSKEGYDNHGVILSPRRYASADHIHALFTQPPRPPSAYKSGSGSSDKGSQRHSLLSSVTTVSSSRDELLEALENAKRHPPPPVLYESQPESSSQPTDSSVATEPGIRQFTQSPPKPNEQREASCEVAVCPPEKRRRPARVELSSDTTECEGGELKERSPPRRVRGRHRGKQRGHVTSKRQLGTTFVPRRTSTTSSEEVTYSFGGERGSPGRPYSPALSIHRPPAYPADGYAYGGPIVPITKRGGRITPHAKLHSEVMLPPPSVEERRTMMSLAQAGLSSPAEEDERVSLLDRHYRPVPEEDSELEALPGAEGGADKGYTDDFTIV</sequence>
<dbReference type="InterPro" id="IPR003961">
    <property type="entry name" value="FN3_dom"/>
</dbReference>
<feature type="domain" description="Ig-like" evidence="12">
    <location>
        <begin position="16"/>
        <end position="109"/>
    </location>
</feature>
<feature type="compositionally biased region" description="Basic and acidic residues" evidence="10">
    <location>
        <begin position="1608"/>
        <end position="1621"/>
    </location>
</feature>
<dbReference type="CDD" id="cd00096">
    <property type="entry name" value="Ig"/>
    <property type="match status" value="1"/>
</dbReference>
<dbReference type="Proteomes" id="UP000245119">
    <property type="component" value="Linkage Group LG8"/>
</dbReference>
<feature type="domain" description="Ig-like" evidence="12">
    <location>
        <begin position="581"/>
        <end position="665"/>
    </location>
</feature>
<proteinExistence type="predicted"/>
<dbReference type="InterPro" id="IPR036116">
    <property type="entry name" value="FN3_sf"/>
</dbReference>
<evidence type="ECO:0000256" key="7">
    <source>
        <dbReference type="ARBA" id="ARBA00023136"/>
    </source>
</evidence>
<name>A0A2T7NYD3_POMCA</name>
<dbReference type="SUPFAM" id="SSF48726">
    <property type="entry name" value="Immunoglobulin"/>
    <property type="match status" value="9"/>
</dbReference>
<comment type="caution">
    <text evidence="14">The sequence shown here is derived from an EMBL/GenBank/DDBJ whole genome shotgun (WGS) entry which is preliminary data.</text>
</comment>
<evidence type="ECO:0008006" key="16">
    <source>
        <dbReference type="Google" id="ProtNLM"/>
    </source>
</evidence>
<keyword evidence="3" id="KW-0732">Signal</keyword>
<feature type="domain" description="Fibronectin type-III" evidence="13">
    <location>
        <begin position="782"/>
        <end position="877"/>
    </location>
</feature>
<dbReference type="FunFam" id="2.60.40.10:FF:000032">
    <property type="entry name" value="palladin isoform X1"/>
    <property type="match status" value="1"/>
</dbReference>
<evidence type="ECO:0000256" key="6">
    <source>
        <dbReference type="ARBA" id="ARBA00022989"/>
    </source>
</evidence>
<dbReference type="STRING" id="400727.A0A2T7NYD3"/>
<dbReference type="CDD" id="cd00063">
    <property type="entry name" value="FN3"/>
    <property type="match status" value="5"/>
</dbReference>
<dbReference type="Pfam" id="PF07679">
    <property type="entry name" value="I-set"/>
    <property type="match status" value="4"/>
</dbReference>
<dbReference type="GO" id="GO:0005886">
    <property type="term" value="C:plasma membrane"/>
    <property type="evidence" value="ECO:0007669"/>
    <property type="project" value="UniProtKB-SubCell"/>
</dbReference>
<evidence type="ECO:0000256" key="10">
    <source>
        <dbReference type="SAM" id="MobiDB-lite"/>
    </source>
</evidence>
<evidence type="ECO:0000259" key="12">
    <source>
        <dbReference type="PROSITE" id="PS50835"/>
    </source>
</evidence>
<dbReference type="SMART" id="SM00409">
    <property type="entry name" value="IG"/>
    <property type="match status" value="7"/>
</dbReference>
<dbReference type="OrthoDB" id="10001713at2759"/>
<organism evidence="14 15">
    <name type="scientific">Pomacea canaliculata</name>
    <name type="common">Golden apple snail</name>
    <dbReference type="NCBI Taxonomy" id="400727"/>
    <lineage>
        <taxon>Eukaryota</taxon>
        <taxon>Metazoa</taxon>
        <taxon>Spiralia</taxon>
        <taxon>Lophotrochozoa</taxon>
        <taxon>Mollusca</taxon>
        <taxon>Gastropoda</taxon>
        <taxon>Caenogastropoda</taxon>
        <taxon>Architaenioglossa</taxon>
        <taxon>Ampullarioidea</taxon>
        <taxon>Ampullariidae</taxon>
        <taxon>Pomacea</taxon>
    </lineage>
</organism>
<dbReference type="PANTHER" id="PTHR44170">
    <property type="entry name" value="PROTEIN SIDEKICK"/>
    <property type="match status" value="1"/>
</dbReference>
<dbReference type="SUPFAM" id="SSF49265">
    <property type="entry name" value="Fibronectin type III"/>
    <property type="match status" value="3"/>
</dbReference>
<dbReference type="FunFam" id="2.60.40.10:FF:000028">
    <property type="entry name" value="Neuronal cell adhesion molecule"/>
    <property type="match status" value="1"/>
</dbReference>
<dbReference type="InterPro" id="IPR003599">
    <property type="entry name" value="Ig_sub"/>
</dbReference>
<feature type="domain" description="Fibronectin type-III" evidence="13">
    <location>
        <begin position="1261"/>
        <end position="1354"/>
    </location>
</feature>
<feature type="domain" description="Ig-like" evidence="12">
    <location>
        <begin position="174"/>
        <end position="260"/>
    </location>
</feature>
<feature type="region of interest" description="Disordered" evidence="10">
    <location>
        <begin position="1910"/>
        <end position="1939"/>
    </location>
</feature>
<dbReference type="PROSITE" id="PS50835">
    <property type="entry name" value="IG_LIKE"/>
    <property type="match status" value="8"/>
</dbReference>
<dbReference type="EMBL" id="PZQS01000008">
    <property type="protein sequence ID" value="PVD26143.1"/>
    <property type="molecule type" value="Genomic_DNA"/>
</dbReference>